<evidence type="ECO:0000313" key="4">
    <source>
        <dbReference type="EMBL" id="QCS42212.1"/>
    </source>
</evidence>
<proteinExistence type="predicted"/>
<dbReference type="EMBL" id="CP040330">
    <property type="protein sequence ID" value="QCS42212.1"/>
    <property type="molecule type" value="Genomic_DNA"/>
</dbReference>
<feature type="transmembrane region" description="Helical" evidence="2">
    <location>
        <begin position="12"/>
        <end position="30"/>
    </location>
</feature>
<keyword evidence="2" id="KW-0812">Transmembrane</keyword>
<feature type="region of interest" description="Disordered" evidence="1">
    <location>
        <begin position="116"/>
        <end position="163"/>
    </location>
</feature>
<dbReference type="OrthoDB" id="53394at2157"/>
<dbReference type="RefSeq" id="WP_138244706.1">
    <property type="nucleotide sequence ID" value="NZ_CP040330.1"/>
</dbReference>
<dbReference type="Pfam" id="PF09851">
    <property type="entry name" value="SHOCT"/>
    <property type="match status" value="1"/>
</dbReference>
<dbReference type="KEGG" id="nvr:FEJ81_07510"/>
<keyword evidence="2" id="KW-0472">Membrane</keyword>
<gene>
    <name evidence="4" type="ORF">FEJ81_07510</name>
</gene>
<reference evidence="5" key="1">
    <citation type="submission" date="2019-05" db="EMBL/GenBank/DDBJ databases">
        <title>Genome sequence and methylation pattern of the halophilic Archaeon Natrinema versiforme BOL5-4.</title>
        <authorList>
            <person name="DasSarma P."/>
            <person name="Anton B.P."/>
            <person name="DasSarma S.L."/>
            <person name="Martinez F.L."/>
            <person name="Guzman D."/>
            <person name="Roberts R.J."/>
            <person name="DasSarma S."/>
        </authorList>
    </citation>
    <scope>NUCLEOTIDE SEQUENCE [LARGE SCALE GENOMIC DNA]</scope>
    <source>
        <strain evidence="5">BOL5-4</strain>
    </source>
</reference>
<evidence type="ECO:0000256" key="1">
    <source>
        <dbReference type="SAM" id="MobiDB-lite"/>
    </source>
</evidence>
<keyword evidence="2" id="KW-1133">Transmembrane helix</keyword>
<name>A0A4P8WGT9_9EURY</name>
<dbReference type="InterPro" id="IPR018649">
    <property type="entry name" value="SHOCT"/>
</dbReference>
<organism evidence="4 5">
    <name type="scientific">Natrinema versiforme</name>
    <dbReference type="NCBI Taxonomy" id="88724"/>
    <lineage>
        <taxon>Archaea</taxon>
        <taxon>Methanobacteriati</taxon>
        <taxon>Methanobacteriota</taxon>
        <taxon>Stenosarchaea group</taxon>
        <taxon>Halobacteria</taxon>
        <taxon>Halobacteriales</taxon>
        <taxon>Natrialbaceae</taxon>
        <taxon>Natrinema</taxon>
    </lineage>
</organism>
<protein>
    <submittedName>
        <fullName evidence="4">SHOCT domain-containing protein</fullName>
    </submittedName>
</protein>
<accession>A0A4P8WGT9</accession>
<sequence length="163" mass="17894">MDDRIRAFIANEGWLLVAILTFALTSIAGIAGLGALAGAISVIGWFLLTPVLLFWGDEVALLLEDADATGTTQTTETDAESDPLEELKRRYAAGEIDETEFERRLERLVAVDEIPDDAIGSGAADETPTDTVRVDEASDEATRTEPLERETDLDHERERECDR</sequence>
<feature type="domain" description="SHOCT" evidence="3">
    <location>
        <begin position="82"/>
        <end position="108"/>
    </location>
</feature>
<feature type="compositionally biased region" description="Basic and acidic residues" evidence="1">
    <location>
        <begin position="132"/>
        <end position="163"/>
    </location>
</feature>
<dbReference type="Proteomes" id="UP000302218">
    <property type="component" value="Chromosome"/>
</dbReference>
<evidence type="ECO:0000259" key="3">
    <source>
        <dbReference type="Pfam" id="PF09851"/>
    </source>
</evidence>
<dbReference type="GeneID" id="40265109"/>
<evidence type="ECO:0000313" key="5">
    <source>
        <dbReference type="Proteomes" id="UP000302218"/>
    </source>
</evidence>
<evidence type="ECO:0000256" key="2">
    <source>
        <dbReference type="SAM" id="Phobius"/>
    </source>
</evidence>
<dbReference type="AlphaFoldDB" id="A0A4P8WGT9"/>